<keyword evidence="5" id="KW-0653">Protein transport</keyword>
<evidence type="ECO:0000256" key="3">
    <source>
        <dbReference type="ARBA" id="ARBA00022490"/>
    </source>
</evidence>
<reference evidence="6" key="1">
    <citation type="submission" date="2020-11" db="EMBL/GenBank/DDBJ databases">
        <authorList>
            <person name="Tran Van P."/>
        </authorList>
    </citation>
    <scope>NUCLEOTIDE SEQUENCE</scope>
</reference>
<accession>A0A7R9BPS9</accession>
<evidence type="ECO:0000313" key="7">
    <source>
        <dbReference type="Proteomes" id="UP000678499"/>
    </source>
</evidence>
<evidence type="ECO:0000256" key="5">
    <source>
        <dbReference type="ARBA" id="ARBA00022927"/>
    </source>
</evidence>
<dbReference type="InterPro" id="IPR016024">
    <property type="entry name" value="ARM-type_fold"/>
</dbReference>
<evidence type="ECO:0000313" key="6">
    <source>
        <dbReference type="EMBL" id="CAD7277769.1"/>
    </source>
</evidence>
<dbReference type="AlphaFoldDB" id="A0A7R9BPS9"/>
<evidence type="ECO:0000256" key="2">
    <source>
        <dbReference type="ARBA" id="ARBA00022448"/>
    </source>
</evidence>
<evidence type="ECO:0000256" key="4">
    <source>
        <dbReference type="ARBA" id="ARBA00022737"/>
    </source>
</evidence>
<dbReference type="InterPro" id="IPR011989">
    <property type="entry name" value="ARM-like"/>
</dbReference>
<evidence type="ECO:0000256" key="1">
    <source>
        <dbReference type="ARBA" id="ARBA00004496"/>
    </source>
</evidence>
<dbReference type="OrthoDB" id="10263328at2759"/>
<dbReference type="Pfam" id="PF13513">
    <property type="entry name" value="HEAT_EZ"/>
    <property type="match status" value="1"/>
</dbReference>
<dbReference type="EMBL" id="OA883040">
    <property type="protein sequence ID" value="CAD7277769.1"/>
    <property type="molecule type" value="Genomic_DNA"/>
</dbReference>
<proteinExistence type="predicted"/>
<sequence length="165" mass="18658">MDAGVCLSLFAQCKEDAIVEYVVPFVTQNLGNGDWRYREAAVMTFGSILEGPSNEKLKPMMDEALPVLMNLMSHMSIQLQNTVRRLGPWVEYVKTRTDERFVAVNVRWALKSLSFAAYMAVQTSDEESIEPDAIPLSPFFHVLMQKLLWTTEQADGAQCGSEMWT</sequence>
<dbReference type="GO" id="GO:0005737">
    <property type="term" value="C:cytoplasm"/>
    <property type="evidence" value="ECO:0007669"/>
    <property type="project" value="UniProtKB-SubCell"/>
</dbReference>
<keyword evidence="4" id="KW-0677">Repeat</keyword>
<comment type="subcellular location">
    <subcellularLocation>
        <location evidence="1">Cytoplasm</location>
    </subcellularLocation>
</comment>
<dbReference type="PANTHER" id="PTHR10527">
    <property type="entry name" value="IMPORTIN BETA"/>
    <property type="match status" value="1"/>
</dbReference>
<gene>
    <name evidence="6" type="ORF">NMOB1V02_LOCUS5493</name>
</gene>
<dbReference type="GO" id="GO:0006606">
    <property type="term" value="P:protein import into nucleus"/>
    <property type="evidence" value="ECO:0007669"/>
    <property type="project" value="InterPro"/>
</dbReference>
<keyword evidence="2" id="KW-0813">Transport</keyword>
<dbReference type="Proteomes" id="UP000678499">
    <property type="component" value="Unassembled WGS sequence"/>
</dbReference>
<dbReference type="Gene3D" id="1.25.10.10">
    <property type="entry name" value="Leucine-rich Repeat Variant"/>
    <property type="match status" value="1"/>
</dbReference>
<keyword evidence="7" id="KW-1185">Reference proteome</keyword>
<protein>
    <submittedName>
        <fullName evidence="6">Uncharacterized protein</fullName>
    </submittedName>
</protein>
<name>A0A7R9BPS9_9CRUS</name>
<keyword evidence="3" id="KW-0963">Cytoplasm</keyword>
<dbReference type="SUPFAM" id="SSF48371">
    <property type="entry name" value="ARM repeat"/>
    <property type="match status" value="1"/>
</dbReference>
<dbReference type="InterPro" id="IPR040122">
    <property type="entry name" value="Importin_beta"/>
</dbReference>
<organism evidence="6">
    <name type="scientific">Notodromas monacha</name>
    <dbReference type="NCBI Taxonomy" id="399045"/>
    <lineage>
        <taxon>Eukaryota</taxon>
        <taxon>Metazoa</taxon>
        <taxon>Ecdysozoa</taxon>
        <taxon>Arthropoda</taxon>
        <taxon>Crustacea</taxon>
        <taxon>Oligostraca</taxon>
        <taxon>Ostracoda</taxon>
        <taxon>Podocopa</taxon>
        <taxon>Podocopida</taxon>
        <taxon>Cypridocopina</taxon>
        <taxon>Cypridoidea</taxon>
        <taxon>Cyprididae</taxon>
        <taxon>Notodromas</taxon>
    </lineage>
</organism>
<dbReference type="EMBL" id="CAJPEX010001003">
    <property type="protein sequence ID" value="CAG0917921.1"/>
    <property type="molecule type" value="Genomic_DNA"/>
</dbReference>